<feature type="region of interest" description="Disordered" evidence="7">
    <location>
        <begin position="102"/>
        <end position="126"/>
    </location>
</feature>
<evidence type="ECO:0000256" key="1">
    <source>
        <dbReference type="ARBA" id="ARBA00004167"/>
    </source>
</evidence>
<evidence type="ECO:0000256" key="6">
    <source>
        <dbReference type="PROSITE-ProRule" id="PRU10141"/>
    </source>
</evidence>
<dbReference type="PANTHER" id="PTHR24416:SF621">
    <property type="entry name" value="TYROSINE KINASE RECEPTOR CAD96CA"/>
    <property type="match status" value="1"/>
</dbReference>
<dbReference type="InterPro" id="IPR001245">
    <property type="entry name" value="Ser-Thr/Tyr_kinase_cat_dom"/>
</dbReference>
<dbReference type="Pfam" id="PF07714">
    <property type="entry name" value="PK_Tyr_Ser-Thr"/>
    <property type="match status" value="1"/>
</dbReference>
<feature type="domain" description="Protein kinase" evidence="9">
    <location>
        <begin position="270"/>
        <end position="503"/>
    </location>
</feature>
<dbReference type="GO" id="GO:0005886">
    <property type="term" value="C:plasma membrane"/>
    <property type="evidence" value="ECO:0007669"/>
    <property type="project" value="TreeGrafter"/>
</dbReference>
<dbReference type="PROSITE" id="PS00109">
    <property type="entry name" value="PROTEIN_KINASE_TYR"/>
    <property type="match status" value="1"/>
</dbReference>
<dbReference type="Gene3D" id="3.30.200.20">
    <property type="entry name" value="Phosphorylase Kinase, domain 1"/>
    <property type="match status" value="1"/>
</dbReference>
<feature type="region of interest" description="Disordered" evidence="7">
    <location>
        <begin position="184"/>
        <end position="206"/>
    </location>
</feature>
<dbReference type="OrthoDB" id="3256376at2759"/>
<evidence type="ECO:0000256" key="5">
    <source>
        <dbReference type="PIRSR" id="PIRSR000615-3"/>
    </source>
</evidence>
<feature type="binding site" evidence="5">
    <location>
        <position position="418"/>
    </location>
    <ligand>
        <name>Mg(2+)</name>
        <dbReference type="ChEBI" id="CHEBI:18420"/>
    </ligand>
</feature>
<dbReference type="GO" id="GO:0007169">
    <property type="term" value="P:cell surface receptor protein tyrosine kinase signaling pathway"/>
    <property type="evidence" value="ECO:0007669"/>
    <property type="project" value="TreeGrafter"/>
</dbReference>
<feature type="binding site" evidence="6">
    <location>
        <position position="305"/>
    </location>
    <ligand>
        <name>ATP</name>
        <dbReference type="ChEBI" id="CHEBI:30616"/>
    </ligand>
</feature>
<name>A0A7J7K6X5_BUGNE</name>
<feature type="compositionally biased region" description="Polar residues" evidence="7">
    <location>
        <begin position="149"/>
        <end position="160"/>
    </location>
</feature>
<dbReference type="InterPro" id="IPR000719">
    <property type="entry name" value="Prot_kinase_dom"/>
</dbReference>
<evidence type="ECO:0000256" key="8">
    <source>
        <dbReference type="SAM" id="Phobius"/>
    </source>
</evidence>
<dbReference type="GO" id="GO:0004714">
    <property type="term" value="F:transmembrane receptor protein tyrosine kinase activity"/>
    <property type="evidence" value="ECO:0007669"/>
    <property type="project" value="UniProtKB-EC"/>
</dbReference>
<dbReference type="SMART" id="SM00219">
    <property type="entry name" value="TyrKc"/>
    <property type="match status" value="1"/>
</dbReference>
<organism evidence="10 11">
    <name type="scientific">Bugula neritina</name>
    <name type="common">Brown bryozoan</name>
    <name type="synonym">Sertularia neritina</name>
    <dbReference type="NCBI Taxonomy" id="10212"/>
    <lineage>
        <taxon>Eukaryota</taxon>
        <taxon>Metazoa</taxon>
        <taxon>Spiralia</taxon>
        <taxon>Lophotrochozoa</taxon>
        <taxon>Bryozoa</taxon>
        <taxon>Gymnolaemata</taxon>
        <taxon>Cheilostomatida</taxon>
        <taxon>Flustrina</taxon>
        <taxon>Buguloidea</taxon>
        <taxon>Bugulidae</taxon>
        <taxon>Bugula</taxon>
    </lineage>
</organism>
<dbReference type="PROSITE" id="PS50011">
    <property type="entry name" value="PROTEIN_KINASE_DOM"/>
    <property type="match status" value="1"/>
</dbReference>
<feature type="transmembrane region" description="Helical" evidence="8">
    <location>
        <begin position="48"/>
        <end position="72"/>
    </location>
</feature>
<evidence type="ECO:0000256" key="7">
    <source>
        <dbReference type="SAM" id="MobiDB-lite"/>
    </source>
</evidence>
<dbReference type="EMBL" id="VXIV02001390">
    <property type="protein sequence ID" value="KAF6033306.1"/>
    <property type="molecule type" value="Genomic_DNA"/>
</dbReference>
<feature type="binding site" evidence="5">
    <location>
        <position position="431"/>
    </location>
    <ligand>
        <name>Mg(2+)</name>
        <dbReference type="ChEBI" id="CHEBI:18420"/>
    </ligand>
</feature>
<keyword evidence="8" id="KW-0812">Transmembrane</keyword>
<dbReference type="GO" id="GO:0005524">
    <property type="term" value="F:ATP binding"/>
    <property type="evidence" value="ECO:0007669"/>
    <property type="project" value="UniProtKB-UniRule"/>
</dbReference>
<evidence type="ECO:0000256" key="3">
    <source>
        <dbReference type="PIRSR" id="PIRSR000615-1"/>
    </source>
</evidence>
<sequence>MGCLLQALINHLSCRVEREYARMSFTQESNTTKSAGDKMADVQLNTSYLIPLVSALGGVVLVLSVVLAVIFCRRYTRSRRMREADDIKVKVIKSTLSDNHLESSDRLSSLSSSSNTVNEDSSLSLGRRNEQPQKLINHAPVPGLHNIPVRQNSSPESPKSPTCELMIGGDDYVNDMSLALRIVPPPPDSKCPSPPTPPDVTVSDSTAVLSTPDLPRIKGRRSKNGPLSPSLLANKEATLQRASGLFRSDTKAHEFYTKTITNYEMNRSQLQSVRMIGKGHFGCVYSGKASKVPNSRQRNLKVAIKTMKNSSPDSEKQEFLYEVEIMKLVTSLNHPNIIKLLGCVTKTQPYLIVLELMTNGNLQRFLRDTKTGDVYYNLHDDSDSITEQHLVKFALDISKGMEGIADLQLLHRDLACRNILIDQHLTCKVADFGFAKDVLNKPEYQSKSVFQRPGPTRWLPPESLFTFKHSIQSDVWSYGVVLWEIVTLGNLPYPQMSCKEVGS</sequence>
<reference evidence="10" key="1">
    <citation type="submission" date="2020-06" db="EMBL/GenBank/DDBJ databases">
        <title>Draft genome of Bugula neritina, a colonial animal packing powerful symbionts and potential medicines.</title>
        <authorList>
            <person name="Rayko M."/>
        </authorList>
    </citation>
    <scope>NUCLEOTIDE SEQUENCE [LARGE SCALE GENOMIC DNA]</scope>
    <source>
        <strain evidence="10">Kwan_BN1</strain>
    </source>
</reference>
<dbReference type="Gene3D" id="1.10.510.10">
    <property type="entry name" value="Transferase(Phosphotransferase) domain 1"/>
    <property type="match status" value="1"/>
</dbReference>
<keyword evidence="8" id="KW-1133">Transmembrane helix</keyword>
<keyword evidence="5" id="KW-0460">Magnesium</keyword>
<feature type="compositionally biased region" description="Low complexity" evidence="7">
    <location>
        <begin position="106"/>
        <end position="124"/>
    </location>
</feature>
<evidence type="ECO:0000256" key="4">
    <source>
        <dbReference type="PIRSR" id="PIRSR000615-2"/>
    </source>
</evidence>
<keyword evidence="8" id="KW-0472">Membrane</keyword>
<dbReference type="Proteomes" id="UP000593567">
    <property type="component" value="Unassembled WGS sequence"/>
</dbReference>
<dbReference type="InterPro" id="IPR050122">
    <property type="entry name" value="RTK"/>
</dbReference>
<dbReference type="InterPro" id="IPR020635">
    <property type="entry name" value="Tyr_kinase_cat_dom"/>
</dbReference>
<proteinExistence type="predicted"/>
<dbReference type="CDD" id="cd00192">
    <property type="entry name" value="PTKc"/>
    <property type="match status" value="1"/>
</dbReference>
<dbReference type="PANTHER" id="PTHR24416">
    <property type="entry name" value="TYROSINE-PROTEIN KINASE RECEPTOR"/>
    <property type="match status" value="1"/>
</dbReference>
<evidence type="ECO:0000259" key="9">
    <source>
        <dbReference type="PROSITE" id="PS50011"/>
    </source>
</evidence>
<comment type="subcellular location">
    <subcellularLocation>
        <location evidence="1">Membrane</location>
        <topology evidence="1">Single-pass membrane protein</topology>
    </subcellularLocation>
</comment>
<accession>A0A7J7K6X5</accession>
<feature type="region of interest" description="Disordered" evidence="7">
    <location>
        <begin position="138"/>
        <end position="161"/>
    </location>
</feature>
<dbReference type="AlphaFoldDB" id="A0A7J7K6X5"/>
<dbReference type="GO" id="GO:0043235">
    <property type="term" value="C:receptor complex"/>
    <property type="evidence" value="ECO:0007669"/>
    <property type="project" value="TreeGrafter"/>
</dbReference>
<dbReference type="InterPro" id="IPR011009">
    <property type="entry name" value="Kinase-like_dom_sf"/>
</dbReference>
<keyword evidence="11" id="KW-1185">Reference proteome</keyword>
<gene>
    <name evidence="10" type="ORF">EB796_008385</name>
</gene>
<dbReference type="GO" id="GO:0046872">
    <property type="term" value="F:metal ion binding"/>
    <property type="evidence" value="ECO:0007669"/>
    <property type="project" value="UniProtKB-KW"/>
</dbReference>
<comment type="caution">
    <text evidence="10">The sequence shown here is derived from an EMBL/GenBank/DDBJ whole genome shotgun (WGS) entry which is preliminary data.</text>
</comment>
<keyword evidence="4 6" id="KW-0547">Nucleotide-binding</keyword>
<dbReference type="SUPFAM" id="SSF56112">
    <property type="entry name" value="Protein kinase-like (PK-like)"/>
    <property type="match status" value="1"/>
</dbReference>
<protein>
    <submittedName>
        <fullName evidence="10">Tie</fullName>
    </submittedName>
</protein>
<evidence type="ECO:0000256" key="2">
    <source>
        <dbReference type="ARBA" id="ARBA00051243"/>
    </source>
</evidence>
<dbReference type="PROSITE" id="PS00107">
    <property type="entry name" value="PROTEIN_KINASE_ATP"/>
    <property type="match status" value="1"/>
</dbReference>
<evidence type="ECO:0000313" key="10">
    <source>
        <dbReference type="EMBL" id="KAF6033306.1"/>
    </source>
</evidence>
<feature type="binding site" evidence="4">
    <location>
        <position position="417"/>
    </location>
    <ligand>
        <name>ATP</name>
        <dbReference type="ChEBI" id="CHEBI:30616"/>
    </ligand>
</feature>
<dbReference type="InterPro" id="IPR008266">
    <property type="entry name" value="Tyr_kinase_AS"/>
</dbReference>
<dbReference type="PRINTS" id="PR00109">
    <property type="entry name" value="TYRKINASE"/>
</dbReference>
<keyword evidence="4 6" id="KW-0067">ATP-binding</keyword>
<feature type="compositionally biased region" description="Pro residues" evidence="7">
    <location>
        <begin position="184"/>
        <end position="198"/>
    </location>
</feature>
<feature type="active site" description="Proton acceptor" evidence="3">
    <location>
        <position position="413"/>
    </location>
</feature>
<evidence type="ECO:0000313" key="11">
    <source>
        <dbReference type="Proteomes" id="UP000593567"/>
    </source>
</evidence>
<comment type="catalytic activity">
    <reaction evidence="2">
        <text>L-tyrosyl-[protein] + ATP = O-phospho-L-tyrosyl-[protein] + ADP + H(+)</text>
        <dbReference type="Rhea" id="RHEA:10596"/>
        <dbReference type="Rhea" id="RHEA-COMP:10136"/>
        <dbReference type="Rhea" id="RHEA-COMP:20101"/>
        <dbReference type="ChEBI" id="CHEBI:15378"/>
        <dbReference type="ChEBI" id="CHEBI:30616"/>
        <dbReference type="ChEBI" id="CHEBI:46858"/>
        <dbReference type="ChEBI" id="CHEBI:61978"/>
        <dbReference type="ChEBI" id="CHEBI:456216"/>
        <dbReference type="EC" id="2.7.10.1"/>
    </reaction>
</comment>
<keyword evidence="5" id="KW-0479">Metal-binding</keyword>
<dbReference type="InterPro" id="IPR017441">
    <property type="entry name" value="Protein_kinase_ATP_BS"/>
</dbReference>